<name>A0A3T1DDC2_9BACL</name>
<accession>A0A3T1DDC2</accession>
<evidence type="ECO:0000313" key="3">
    <source>
        <dbReference type="EMBL" id="BBI36083.1"/>
    </source>
</evidence>
<gene>
    <name evidence="3" type="ORF">KCTCHS21_54820</name>
</gene>
<dbReference type="PANTHER" id="PTHR46401">
    <property type="entry name" value="GLYCOSYLTRANSFERASE WBBK-RELATED"/>
    <property type="match status" value="1"/>
</dbReference>
<evidence type="ECO:0000259" key="2">
    <source>
        <dbReference type="Pfam" id="PF00534"/>
    </source>
</evidence>
<dbReference type="Proteomes" id="UP000289856">
    <property type="component" value="Chromosome"/>
</dbReference>
<dbReference type="SUPFAM" id="SSF53756">
    <property type="entry name" value="UDP-Glycosyltransferase/glycogen phosphorylase"/>
    <property type="match status" value="2"/>
</dbReference>
<feature type="domain" description="Glycosyl transferase family 1" evidence="2">
    <location>
        <begin position="198"/>
        <end position="356"/>
    </location>
</feature>
<dbReference type="GO" id="GO:0016757">
    <property type="term" value="F:glycosyltransferase activity"/>
    <property type="evidence" value="ECO:0007669"/>
    <property type="project" value="InterPro"/>
</dbReference>
<protein>
    <recommendedName>
        <fullName evidence="2">Glycosyl transferase family 1 domain-containing protein</fullName>
    </recommendedName>
</protein>
<feature type="domain" description="Glycosyl transferase family 1" evidence="2">
    <location>
        <begin position="600"/>
        <end position="742"/>
    </location>
</feature>
<dbReference type="Pfam" id="PF00534">
    <property type="entry name" value="Glycos_transf_1"/>
    <property type="match status" value="2"/>
</dbReference>
<dbReference type="InterPro" id="IPR001296">
    <property type="entry name" value="Glyco_trans_1"/>
</dbReference>
<organism evidence="3 4">
    <name type="scientific">Cohnella abietis</name>
    <dbReference type="NCBI Taxonomy" id="2507935"/>
    <lineage>
        <taxon>Bacteria</taxon>
        <taxon>Bacillati</taxon>
        <taxon>Bacillota</taxon>
        <taxon>Bacilli</taxon>
        <taxon>Bacillales</taxon>
        <taxon>Paenibacillaceae</taxon>
        <taxon>Cohnella</taxon>
    </lineage>
</organism>
<proteinExistence type="predicted"/>
<sequence>MVVRISSMNIAFDMFFAKTEAMKRGIGRYSQNLIEHILKQETSHSYFYFYPDVSNGAEHLKDQLQQFLYRNRIDLYHMMSPFNLFHLPAHQFQAYSDSMLNKAWFGYTRVAATLYDVIPLVLEKQYMNDFVRPIYMKVIDMIRSCDIIYAISETTKQDAVRLTGMDPTKISVIMGGYDPKFKQLPNFNAQDVKFRYGVTKPYVLSTGGDDPRKNLARLIDAFIAANRVLTNRYQIVIVYNSTADEKRNMLDQAARLGGEGSVVVTGYVPDVDLVGLYNGAELFAFPSLYEGFGLPIVEAMACGTPVLTSNNSSLVEISGESTYLVNPDDTSSITDGIVQLLTNPQRLSELSKKGMKQSEQYNWKLVAEKVMDGYEAVFRRKIAVFSAMHPFLPHTYGDLHEAILILTDRCEIDVYVEEVLEDGPVIDKDSPIVIHPHQEFESRKDQYDYIIYEIGNDDRFLFIAPYMTNMEKYPGIVITHGIDLHALTLNWTIEQNSIYSYYKVLEKEYGVGAHAKLDELLGGTTLPKQAPLNRYYLADAKAILVYHEHAAKQLAEQGYRNIIVAPAPGIPAVSRRSSSGSKFVISTFVTKDTICDPVALHVIKEMLDQGCHNITYKIVGPFDSKRATELQSLVFKLGLEKQIEFTGPLSLSRYKRLMRRTDVALFLRDPAEGELISALIATMASGIPTIVFDDASFNELPNELLIKLPPVDQDAETALLQVMLQLYHSKEERDAISAKAKKYMEDQHSTQNFADMLQEAVDRSTMAGDMPTVLWQIHQSPDGVPRIRS</sequence>
<keyword evidence="4" id="KW-1185">Reference proteome</keyword>
<dbReference type="EMBL" id="AP019400">
    <property type="protein sequence ID" value="BBI36083.1"/>
    <property type="molecule type" value="Genomic_DNA"/>
</dbReference>
<reference evidence="3 4" key="1">
    <citation type="submission" date="2019-01" db="EMBL/GenBank/DDBJ databases">
        <title>Complete genome sequence of Cohnella hallensis HS21 isolated from Korean fir (Abies koreana) rhizospheric soil.</title>
        <authorList>
            <person name="Jiang L."/>
            <person name="Kang S.W."/>
            <person name="Kim S."/>
            <person name="Jung J."/>
            <person name="Kim C.Y."/>
            <person name="Kim D.H."/>
            <person name="Kim S.W."/>
            <person name="Lee J."/>
        </authorList>
    </citation>
    <scope>NUCLEOTIDE SEQUENCE [LARGE SCALE GENOMIC DNA]</scope>
    <source>
        <strain evidence="3 4">HS21</strain>
    </source>
</reference>
<dbReference type="KEGG" id="cohn:KCTCHS21_54820"/>
<evidence type="ECO:0000313" key="4">
    <source>
        <dbReference type="Proteomes" id="UP000289856"/>
    </source>
</evidence>
<dbReference type="PANTHER" id="PTHR46401:SF2">
    <property type="entry name" value="GLYCOSYLTRANSFERASE WBBK-RELATED"/>
    <property type="match status" value="1"/>
</dbReference>
<dbReference type="Gene3D" id="3.40.50.2000">
    <property type="entry name" value="Glycogen Phosphorylase B"/>
    <property type="match status" value="3"/>
</dbReference>
<dbReference type="AlphaFoldDB" id="A0A3T1DDC2"/>
<keyword evidence="1" id="KW-0808">Transferase</keyword>
<evidence type="ECO:0000256" key="1">
    <source>
        <dbReference type="ARBA" id="ARBA00022679"/>
    </source>
</evidence>
<dbReference type="CDD" id="cd03809">
    <property type="entry name" value="GT4_MtfB-like"/>
    <property type="match status" value="1"/>
</dbReference>